<dbReference type="OrthoDB" id="4049661at2759"/>
<gene>
    <name evidence="1" type="ORF">SU7_1295</name>
</gene>
<proteinExistence type="predicted"/>
<dbReference type="HOGENOM" id="CLU_1272898_0_0_1"/>
<dbReference type="Proteomes" id="UP000006968">
    <property type="component" value="Chromosome VII"/>
</dbReference>
<organism evidence="1 2">
    <name type="scientific">Saccharomyces arboricola (strain H-6 / AS 2.3317 / CBS 10644)</name>
    <name type="common">Yeast</name>
    <dbReference type="NCBI Taxonomy" id="1160507"/>
    <lineage>
        <taxon>Eukaryota</taxon>
        <taxon>Fungi</taxon>
        <taxon>Dikarya</taxon>
        <taxon>Ascomycota</taxon>
        <taxon>Saccharomycotina</taxon>
        <taxon>Saccharomycetes</taxon>
        <taxon>Saccharomycetales</taxon>
        <taxon>Saccharomycetaceae</taxon>
        <taxon>Saccharomyces</taxon>
    </lineage>
</organism>
<accession>J8Q7G2</accession>
<reference evidence="1 2" key="1">
    <citation type="journal article" date="2013" name="BMC Genomics">
        <title>High quality de novo sequencing and assembly of the Saccharomyces arboricolus genome.</title>
        <authorList>
            <person name="Liti G."/>
            <person name="Nguyen Ba A.N."/>
            <person name="Blythe M."/>
            <person name="Mueller C.A."/>
            <person name="Bergstroem A."/>
            <person name="Cubillos F.A."/>
            <person name="Dafhnis-Calas F."/>
            <person name="Khoshraftar S."/>
            <person name="Malla S."/>
            <person name="Mehta N."/>
            <person name="Siow C.C."/>
            <person name="Warringer J."/>
            <person name="Moses A.M."/>
            <person name="Louis E.J."/>
            <person name="Nieduszynski C.A."/>
        </authorList>
    </citation>
    <scope>NUCLEOTIDE SEQUENCE [LARGE SCALE GENOMIC DNA]</scope>
    <source>
        <strain evidence="2">H-6 / AS 2.3317 / CBS 10644</strain>
    </source>
</reference>
<sequence>MQRYCLERGISHFEEDIGIETHSFFDSLSDIQDSSLYHEEQGDATSISNEDSVSFGVVNIDSPLLSLNFDNTDENKSDTKHILSPNTKVKRTRQKEKHSRGVALVAENSRKYLTESSLYFSQEYGTQVEEIIEQERDDLRPCGCHKSRKAKCFKELEIESLEKGDTKKSLFYRDINVWCKEYELKKTREICVPLIHEFYLNKSDSENLF</sequence>
<evidence type="ECO:0000313" key="1">
    <source>
        <dbReference type="EMBL" id="EJS43539.1"/>
    </source>
</evidence>
<protein>
    <submittedName>
        <fullName evidence="1">YGR153W</fullName>
    </submittedName>
</protein>
<dbReference type="AlphaFoldDB" id="J8Q7G2"/>
<keyword evidence="2" id="KW-1185">Reference proteome</keyword>
<comment type="caution">
    <text evidence="1">The sequence shown here is derived from an EMBL/GenBank/DDBJ whole genome shotgun (WGS) entry which is preliminary data.</text>
</comment>
<dbReference type="EMBL" id="ALIE01000089">
    <property type="protein sequence ID" value="EJS43539.1"/>
    <property type="molecule type" value="Genomic_DNA"/>
</dbReference>
<evidence type="ECO:0000313" key="2">
    <source>
        <dbReference type="Proteomes" id="UP000006968"/>
    </source>
</evidence>
<name>J8Q7G2_SACAR</name>